<dbReference type="EMBL" id="JBHLVZ010000032">
    <property type="protein sequence ID" value="MFC0386401.1"/>
    <property type="molecule type" value="Genomic_DNA"/>
</dbReference>
<dbReference type="PANTHER" id="PTHR35528:SF3">
    <property type="entry name" value="BLL1675 PROTEIN"/>
    <property type="match status" value="1"/>
</dbReference>
<keyword evidence="3" id="KW-0233">DNA recombination</keyword>
<dbReference type="InterPro" id="IPR032874">
    <property type="entry name" value="DDE_dom"/>
</dbReference>
<dbReference type="PANTHER" id="PTHR35528">
    <property type="entry name" value="BLL1675 PROTEIN"/>
    <property type="match status" value="1"/>
</dbReference>
<proteinExistence type="predicted"/>
<dbReference type="SUPFAM" id="SSF53098">
    <property type="entry name" value="Ribonuclease H-like"/>
    <property type="match status" value="1"/>
</dbReference>
<dbReference type="NCBIfam" id="NF033587">
    <property type="entry name" value="transpos_IS6"/>
    <property type="match status" value="1"/>
</dbReference>
<dbReference type="Pfam" id="PF13610">
    <property type="entry name" value="DDE_Tnp_IS240"/>
    <property type="match status" value="1"/>
</dbReference>
<name>A0ABV6IS03_9PROT</name>
<evidence type="ECO:0000256" key="3">
    <source>
        <dbReference type="ARBA" id="ARBA00023172"/>
    </source>
</evidence>
<dbReference type="InterPro" id="IPR052183">
    <property type="entry name" value="IS_Transposase"/>
</dbReference>
<keyword evidence="6" id="KW-1185">Reference proteome</keyword>
<accession>A0ABV6IS03</accession>
<evidence type="ECO:0000313" key="5">
    <source>
        <dbReference type="EMBL" id="MFC0386401.1"/>
    </source>
</evidence>
<dbReference type="Proteomes" id="UP001589789">
    <property type="component" value="Unassembled WGS sequence"/>
</dbReference>
<reference evidence="5 6" key="1">
    <citation type="submission" date="2024-09" db="EMBL/GenBank/DDBJ databases">
        <authorList>
            <person name="Sun Q."/>
            <person name="Mori K."/>
        </authorList>
    </citation>
    <scope>NUCLEOTIDE SEQUENCE [LARGE SCALE GENOMIC DNA]</scope>
    <source>
        <strain evidence="5 6">CCM 7468</strain>
    </source>
</reference>
<dbReference type="RefSeq" id="WP_377050830.1">
    <property type="nucleotide sequence ID" value="NZ_JBHLVZ010000032.1"/>
</dbReference>
<feature type="domain" description="DDE" evidence="4">
    <location>
        <begin position="74"/>
        <end position="201"/>
    </location>
</feature>
<evidence type="ECO:0000259" key="4">
    <source>
        <dbReference type="Pfam" id="PF13610"/>
    </source>
</evidence>
<keyword evidence="2" id="KW-0238">DNA-binding</keyword>
<evidence type="ECO:0000313" key="6">
    <source>
        <dbReference type="Proteomes" id="UP001589789"/>
    </source>
</evidence>
<protein>
    <submittedName>
        <fullName evidence="5">IS6 family transposase</fullName>
    </submittedName>
</protein>
<organism evidence="5 6">
    <name type="scientific">Muricoccus vinaceus</name>
    <dbReference type="NCBI Taxonomy" id="424704"/>
    <lineage>
        <taxon>Bacteria</taxon>
        <taxon>Pseudomonadati</taxon>
        <taxon>Pseudomonadota</taxon>
        <taxon>Alphaproteobacteria</taxon>
        <taxon>Acetobacterales</taxon>
        <taxon>Roseomonadaceae</taxon>
        <taxon>Muricoccus</taxon>
    </lineage>
</organism>
<keyword evidence="1" id="KW-0815">Transposition</keyword>
<dbReference type="InterPro" id="IPR047930">
    <property type="entry name" value="Transpos_IS6"/>
</dbReference>
<comment type="caution">
    <text evidence="5">The sequence shown here is derived from an EMBL/GenBank/DDBJ whole genome shotgun (WGS) entry which is preliminary data.</text>
</comment>
<evidence type="ECO:0000256" key="2">
    <source>
        <dbReference type="ARBA" id="ARBA00023125"/>
    </source>
</evidence>
<evidence type="ECO:0000256" key="1">
    <source>
        <dbReference type="ARBA" id="ARBA00022578"/>
    </source>
</evidence>
<dbReference type="InterPro" id="IPR012337">
    <property type="entry name" value="RNaseH-like_sf"/>
</dbReference>
<gene>
    <name evidence="5" type="ORF">ACFFIC_12745</name>
</gene>
<sequence>MLNRAQYPSDVIALVVLWRLRYRLTLRDISEMFLQRGIVVSYEAVREWEAKLAPVLAGELRQCRRAKGGPGRRSWHVDETYLKVRGRWCYLYRAIDRNGDLMDTMLSEHRDMAAAQAFFRSAKSVTGQVPDQVTTDGHGSYPRAIRSTLGRRVVHRTSAYKNNRLEQDHRGVKGRIRCMRGFKSFGSAERFCRSYDELRNFLRLQTRHSQHIPANRRRLLHLRRATAALAILEAA</sequence>